<reference evidence="2 3" key="1">
    <citation type="journal article" date="2021" name="Elife">
        <title>Chloroplast acquisition without the gene transfer in kleptoplastic sea slugs, Plakobranchus ocellatus.</title>
        <authorList>
            <person name="Maeda T."/>
            <person name="Takahashi S."/>
            <person name="Yoshida T."/>
            <person name="Shimamura S."/>
            <person name="Takaki Y."/>
            <person name="Nagai Y."/>
            <person name="Toyoda A."/>
            <person name="Suzuki Y."/>
            <person name="Arimoto A."/>
            <person name="Ishii H."/>
            <person name="Satoh N."/>
            <person name="Nishiyama T."/>
            <person name="Hasebe M."/>
            <person name="Maruyama T."/>
            <person name="Minagawa J."/>
            <person name="Obokata J."/>
            <person name="Shigenobu S."/>
        </authorList>
    </citation>
    <scope>NUCLEOTIDE SEQUENCE [LARGE SCALE GENOMIC DNA]</scope>
</reference>
<proteinExistence type="predicted"/>
<gene>
    <name evidence="2" type="ORF">ElyMa_002055000</name>
</gene>
<accession>A0AAV4F8F4</accession>
<feature type="region of interest" description="Disordered" evidence="1">
    <location>
        <begin position="63"/>
        <end position="84"/>
    </location>
</feature>
<feature type="region of interest" description="Disordered" evidence="1">
    <location>
        <begin position="1"/>
        <end position="28"/>
    </location>
</feature>
<name>A0AAV4F8F4_9GAST</name>
<dbReference type="AlphaFoldDB" id="A0AAV4F8F4"/>
<dbReference type="Proteomes" id="UP000762676">
    <property type="component" value="Unassembled WGS sequence"/>
</dbReference>
<protein>
    <submittedName>
        <fullName evidence="2">Uncharacterized protein</fullName>
    </submittedName>
</protein>
<sequence length="125" mass="14350">MIIFGNVKYRDPTSGSKTSSRGFDEEDVPRKQTLTACHLYCGSVSLRNNSDTNIQQYITQTKKAKQQQQQEQTETKQHQPNFCGRRQQLNNDDVLHSSQLEELLKIKVIESKQAQKTHAKSVLSR</sequence>
<organism evidence="2 3">
    <name type="scientific">Elysia marginata</name>
    <dbReference type="NCBI Taxonomy" id="1093978"/>
    <lineage>
        <taxon>Eukaryota</taxon>
        <taxon>Metazoa</taxon>
        <taxon>Spiralia</taxon>
        <taxon>Lophotrochozoa</taxon>
        <taxon>Mollusca</taxon>
        <taxon>Gastropoda</taxon>
        <taxon>Heterobranchia</taxon>
        <taxon>Euthyneura</taxon>
        <taxon>Panpulmonata</taxon>
        <taxon>Sacoglossa</taxon>
        <taxon>Placobranchoidea</taxon>
        <taxon>Plakobranchidae</taxon>
        <taxon>Elysia</taxon>
    </lineage>
</organism>
<feature type="compositionally biased region" description="Low complexity" evidence="1">
    <location>
        <begin position="63"/>
        <end position="72"/>
    </location>
</feature>
<evidence type="ECO:0000313" key="3">
    <source>
        <dbReference type="Proteomes" id="UP000762676"/>
    </source>
</evidence>
<comment type="caution">
    <text evidence="2">The sequence shown here is derived from an EMBL/GenBank/DDBJ whole genome shotgun (WGS) entry which is preliminary data.</text>
</comment>
<keyword evidence="3" id="KW-1185">Reference proteome</keyword>
<dbReference type="EMBL" id="BMAT01004166">
    <property type="protein sequence ID" value="GFR69643.1"/>
    <property type="molecule type" value="Genomic_DNA"/>
</dbReference>
<evidence type="ECO:0000313" key="2">
    <source>
        <dbReference type="EMBL" id="GFR69643.1"/>
    </source>
</evidence>
<evidence type="ECO:0000256" key="1">
    <source>
        <dbReference type="SAM" id="MobiDB-lite"/>
    </source>
</evidence>